<dbReference type="EMBL" id="CAJOBJ010153206">
    <property type="protein sequence ID" value="CAF4815158.1"/>
    <property type="molecule type" value="Genomic_DNA"/>
</dbReference>
<feature type="non-terminal residue" evidence="4">
    <location>
        <position position="1"/>
    </location>
</feature>
<reference evidence="4" key="1">
    <citation type="submission" date="2021-02" db="EMBL/GenBank/DDBJ databases">
        <authorList>
            <person name="Nowell W R."/>
        </authorList>
    </citation>
    <scope>NUCLEOTIDE SEQUENCE</scope>
</reference>
<proteinExistence type="predicted"/>
<comment type="caution">
    <text evidence="4">The sequence shown here is derived from an EMBL/GenBank/DDBJ whole genome shotgun (WGS) entry which is preliminary data.</text>
</comment>
<dbReference type="Proteomes" id="UP000676336">
    <property type="component" value="Unassembled WGS sequence"/>
</dbReference>
<dbReference type="EMBL" id="CAJOBH010073563">
    <property type="protein sequence ID" value="CAF4483439.1"/>
    <property type="molecule type" value="Genomic_DNA"/>
</dbReference>
<evidence type="ECO:0000313" key="7">
    <source>
        <dbReference type="Proteomes" id="UP000676336"/>
    </source>
</evidence>
<evidence type="ECO:0000313" key="3">
    <source>
        <dbReference type="EMBL" id="CAF4757338.1"/>
    </source>
</evidence>
<evidence type="ECO:0000313" key="2">
    <source>
        <dbReference type="EMBL" id="CAF4680657.1"/>
    </source>
</evidence>
<evidence type="ECO:0000313" key="6">
    <source>
        <dbReference type="EMBL" id="CAF5201937.1"/>
    </source>
</evidence>
<dbReference type="Proteomes" id="UP000681720">
    <property type="component" value="Unassembled WGS sequence"/>
</dbReference>
<evidence type="ECO:0000313" key="1">
    <source>
        <dbReference type="EMBL" id="CAF4483439.1"/>
    </source>
</evidence>
<accession>A0A8S3B910</accession>
<gene>
    <name evidence="1" type="ORF">BYL167_LOCUS35243</name>
    <name evidence="2" type="ORF">BYL167_LOCUS43334</name>
    <name evidence="5" type="ORF">GIL414_LOCUS47755</name>
    <name evidence="6" type="ORF">GIL414_LOCUS76895</name>
    <name evidence="3" type="ORF">SMN809_LOCUS45399</name>
    <name evidence="4" type="ORF">SMN809_LOCUS47378</name>
</gene>
<dbReference type="AlphaFoldDB" id="A0A8S3B910"/>
<dbReference type="Proteomes" id="UP000681967">
    <property type="component" value="Unassembled WGS sequence"/>
</dbReference>
<evidence type="ECO:0000313" key="4">
    <source>
        <dbReference type="EMBL" id="CAF4805806.1"/>
    </source>
</evidence>
<organism evidence="4 7">
    <name type="scientific">Rotaria magnacalcarata</name>
    <dbReference type="NCBI Taxonomy" id="392030"/>
    <lineage>
        <taxon>Eukaryota</taxon>
        <taxon>Metazoa</taxon>
        <taxon>Spiralia</taxon>
        <taxon>Gnathifera</taxon>
        <taxon>Rotifera</taxon>
        <taxon>Eurotatoria</taxon>
        <taxon>Bdelloidea</taxon>
        <taxon>Philodinida</taxon>
        <taxon>Philodinidae</taxon>
        <taxon>Rotaria</taxon>
    </lineage>
</organism>
<sequence>ARSPPTVAQLLQEHLIQRTVRYSQPSLLTTNIQRHHQP</sequence>
<name>A0A8S3B910_9BILA</name>
<dbReference type="EMBL" id="CAJOBI010149723">
    <property type="protein sequence ID" value="CAF4805806.1"/>
    <property type="molecule type" value="Genomic_DNA"/>
</dbReference>
<dbReference type="EMBL" id="CAJOBJ010346366">
    <property type="protein sequence ID" value="CAF5201937.1"/>
    <property type="molecule type" value="Genomic_DNA"/>
</dbReference>
<dbReference type="EMBL" id="CAJOBH010114901">
    <property type="protein sequence ID" value="CAF4680657.1"/>
    <property type="molecule type" value="Genomic_DNA"/>
</dbReference>
<evidence type="ECO:0000313" key="5">
    <source>
        <dbReference type="EMBL" id="CAF4815158.1"/>
    </source>
</evidence>
<dbReference type="EMBL" id="CAJOBI010138658">
    <property type="protein sequence ID" value="CAF4757338.1"/>
    <property type="molecule type" value="Genomic_DNA"/>
</dbReference>
<protein>
    <submittedName>
        <fullName evidence="4">Uncharacterized protein</fullName>
    </submittedName>
</protein>